<proteinExistence type="predicted"/>
<dbReference type="Proteomes" id="UP000562682">
    <property type="component" value="Unassembled WGS sequence"/>
</dbReference>
<sequence length="660" mass="74355">MTFQYDKLPNNGFFRVFELCPGKDSDPLQGNLRTYLRKQAPKYEALSYVWGSSVQNQHMKCNDQTFMITDSLDIALRRLRLVGDSRCLWVDQICIDQTSLDERSEQVSTMKDIYSGATLVNAWLGPADAGEASAVGMIISTLAKRKPHELLEQQYFPQNEYLKELGLPARESPAWGALNSMLNTPYFFRIWILQELTLASTYILLWGDLVVSKADFMTFKMATIRLGMRYEDPKTQVVTLMNNYSHGRCPAVRWNMVSQTFTDGYREGILDLYSLVSSTKGCQATDPRDKIFALLGLAGVQAYGITPDYHKAESTVFAEFALKVISEERNLEILNHTDIKEPNNKERRPLWAPRWHHKDATARFDSLYGFKSSNTTEIRMRSSKGGQSLELKGLYIDKVKETNQHKGLIHHIMAMGTMATDHGCLLENQYGSDIITPIVLTMMSGRVLSAVGELGRPKDHSYLNSFTAFALELVLVTFSNKDYNKDSVKAIIQLIKMAVQTYLSVPQNESIFGEPEVLDFINDRLGQLSSDAMETYLSHMGILKRLSGGIGEDNEAFAGNIALSHGKRFFVTEKGYIGTGPCCLEPGDSVCILFGGDTPYIVRPSSPSSDEYLFLGNAMPYSTFPEYIRSLEPTVLQLWCADGERDREEQELVLYDNDLA</sequence>
<gene>
    <name evidence="2" type="ORF">FDENT_13664</name>
</gene>
<protein>
    <submittedName>
        <fullName evidence="2">Het6 heterokaryon incompatibility</fullName>
    </submittedName>
</protein>
<dbReference type="InterPro" id="IPR010730">
    <property type="entry name" value="HET"/>
</dbReference>
<comment type="caution">
    <text evidence="2">The sequence shown here is derived from an EMBL/GenBank/DDBJ whole genome shotgun (WGS) entry which is preliminary data.</text>
</comment>
<organism evidence="2 3">
    <name type="scientific">Fusarium denticulatum</name>
    <dbReference type="NCBI Taxonomy" id="48507"/>
    <lineage>
        <taxon>Eukaryota</taxon>
        <taxon>Fungi</taxon>
        <taxon>Dikarya</taxon>
        <taxon>Ascomycota</taxon>
        <taxon>Pezizomycotina</taxon>
        <taxon>Sordariomycetes</taxon>
        <taxon>Hypocreomycetidae</taxon>
        <taxon>Hypocreales</taxon>
        <taxon>Nectriaceae</taxon>
        <taxon>Fusarium</taxon>
        <taxon>Fusarium fujikuroi species complex</taxon>
    </lineage>
</organism>
<dbReference type="AlphaFoldDB" id="A0A8H5T1S7"/>
<name>A0A8H5T1S7_9HYPO</name>
<dbReference type="Pfam" id="PF26639">
    <property type="entry name" value="Het-6_barrel"/>
    <property type="match status" value="1"/>
</dbReference>
<dbReference type="EMBL" id="JAAOAK010000578">
    <property type="protein sequence ID" value="KAF5660757.1"/>
    <property type="molecule type" value="Genomic_DNA"/>
</dbReference>
<dbReference type="Pfam" id="PF06985">
    <property type="entry name" value="HET"/>
    <property type="match status" value="1"/>
</dbReference>
<dbReference type="PANTHER" id="PTHR24148">
    <property type="entry name" value="ANKYRIN REPEAT DOMAIN-CONTAINING PROTEIN 39 HOMOLOG-RELATED"/>
    <property type="match status" value="1"/>
</dbReference>
<reference evidence="2 3" key="1">
    <citation type="submission" date="2020-05" db="EMBL/GenBank/DDBJ databases">
        <title>Identification and distribution of gene clusters putatively required for synthesis of sphingolipid metabolism inhibitors in phylogenetically diverse species of the filamentous fungus Fusarium.</title>
        <authorList>
            <person name="Kim H.-S."/>
            <person name="Busman M."/>
            <person name="Brown D.W."/>
            <person name="Divon H."/>
            <person name="Uhlig S."/>
            <person name="Proctor R.H."/>
        </authorList>
    </citation>
    <scope>NUCLEOTIDE SEQUENCE [LARGE SCALE GENOMIC DNA]</scope>
    <source>
        <strain evidence="2 3">NRRL 25311</strain>
    </source>
</reference>
<accession>A0A8H5T1S7</accession>
<evidence type="ECO:0000313" key="3">
    <source>
        <dbReference type="Proteomes" id="UP000562682"/>
    </source>
</evidence>
<dbReference type="PANTHER" id="PTHR24148:SF64">
    <property type="entry name" value="HETEROKARYON INCOMPATIBILITY DOMAIN-CONTAINING PROTEIN"/>
    <property type="match status" value="1"/>
</dbReference>
<feature type="domain" description="Heterokaryon incompatibility" evidence="1">
    <location>
        <begin position="43"/>
        <end position="195"/>
    </location>
</feature>
<evidence type="ECO:0000259" key="1">
    <source>
        <dbReference type="Pfam" id="PF06985"/>
    </source>
</evidence>
<dbReference type="InterPro" id="IPR052895">
    <property type="entry name" value="HetReg/Transcr_Mod"/>
</dbReference>
<keyword evidence="3" id="KW-1185">Reference proteome</keyword>
<evidence type="ECO:0000313" key="2">
    <source>
        <dbReference type="EMBL" id="KAF5660757.1"/>
    </source>
</evidence>